<feature type="compositionally biased region" description="Polar residues" evidence="1">
    <location>
        <begin position="55"/>
        <end position="74"/>
    </location>
</feature>
<keyword evidence="3" id="KW-1185">Reference proteome</keyword>
<evidence type="ECO:0000256" key="1">
    <source>
        <dbReference type="SAM" id="MobiDB-lite"/>
    </source>
</evidence>
<reference evidence="2 3" key="2">
    <citation type="journal article" date="2019" name="G3 (Bethesda)">
        <title>Hybrid Assembly of the Genome of the Entomopathogenic Nematode Steinernema carpocapsae Identifies the X-Chromosome.</title>
        <authorList>
            <person name="Serra L."/>
            <person name="Macchietto M."/>
            <person name="Macias-Munoz A."/>
            <person name="McGill C.J."/>
            <person name="Rodriguez I.M."/>
            <person name="Rodriguez B."/>
            <person name="Murad R."/>
            <person name="Mortazavi A."/>
        </authorList>
    </citation>
    <scope>NUCLEOTIDE SEQUENCE [LARGE SCALE GENOMIC DNA]</scope>
    <source>
        <strain evidence="2 3">ALL</strain>
    </source>
</reference>
<name>A0A4V6A346_STECR</name>
<gene>
    <name evidence="2" type="ORF">L596_015484</name>
</gene>
<proteinExistence type="predicted"/>
<comment type="caution">
    <text evidence="2">The sequence shown here is derived from an EMBL/GenBank/DDBJ whole genome shotgun (WGS) entry which is preliminary data.</text>
</comment>
<dbReference type="EMBL" id="AZBU02000004">
    <property type="protein sequence ID" value="TKR81645.1"/>
    <property type="molecule type" value="Genomic_DNA"/>
</dbReference>
<evidence type="ECO:0000313" key="2">
    <source>
        <dbReference type="EMBL" id="TKR81645.1"/>
    </source>
</evidence>
<evidence type="ECO:0000313" key="3">
    <source>
        <dbReference type="Proteomes" id="UP000298663"/>
    </source>
</evidence>
<protein>
    <submittedName>
        <fullName evidence="2">Uncharacterized protein</fullName>
    </submittedName>
</protein>
<organism evidence="2 3">
    <name type="scientific">Steinernema carpocapsae</name>
    <name type="common">Entomopathogenic nematode</name>
    <dbReference type="NCBI Taxonomy" id="34508"/>
    <lineage>
        <taxon>Eukaryota</taxon>
        <taxon>Metazoa</taxon>
        <taxon>Ecdysozoa</taxon>
        <taxon>Nematoda</taxon>
        <taxon>Chromadorea</taxon>
        <taxon>Rhabditida</taxon>
        <taxon>Tylenchina</taxon>
        <taxon>Panagrolaimomorpha</taxon>
        <taxon>Strongyloidoidea</taxon>
        <taxon>Steinernematidae</taxon>
        <taxon>Steinernema</taxon>
    </lineage>
</organism>
<dbReference type="AlphaFoldDB" id="A0A4V6A346"/>
<reference evidence="2 3" key="1">
    <citation type="journal article" date="2015" name="Genome Biol.">
        <title>Comparative genomics of Steinernema reveals deeply conserved gene regulatory networks.</title>
        <authorList>
            <person name="Dillman A.R."/>
            <person name="Macchietto M."/>
            <person name="Porter C.F."/>
            <person name="Rogers A."/>
            <person name="Williams B."/>
            <person name="Antoshechkin I."/>
            <person name="Lee M.M."/>
            <person name="Goodwin Z."/>
            <person name="Lu X."/>
            <person name="Lewis E.E."/>
            <person name="Goodrich-Blair H."/>
            <person name="Stock S.P."/>
            <person name="Adams B.J."/>
            <person name="Sternberg P.W."/>
            <person name="Mortazavi A."/>
        </authorList>
    </citation>
    <scope>NUCLEOTIDE SEQUENCE [LARGE SCALE GENOMIC DNA]</scope>
    <source>
        <strain evidence="2 3">ALL</strain>
    </source>
</reference>
<feature type="region of interest" description="Disordered" evidence="1">
    <location>
        <begin position="19"/>
        <end position="81"/>
    </location>
</feature>
<feature type="compositionally biased region" description="Basic residues" evidence="1">
    <location>
        <begin position="33"/>
        <end position="52"/>
    </location>
</feature>
<dbReference type="Proteomes" id="UP000298663">
    <property type="component" value="Unassembled WGS sequence"/>
</dbReference>
<accession>A0A4V6A346</accession>
<sequence length="81" mass="9366">MKSQVWRVSSASWIKAVSPRQEIEERHSPWTPRIRRISGKKHAVKKHRRRAPLHSLSQHPRQNFGSTALQSPSGERPHLSS</sequence>